<feature type="signal peptide" evidence="1">
    <location>
        <begin position="1"/>
        <end position="20"/>
    </location>
</feature>
<name>A0AAD4BW73_BOLED</name>
<protein>
    <recommendedName>
        <fullName evidence="4">Secreted protein</fullName>
    </recommendedName>
</protein>
<reference evidence="2" key="2">
    <citation type="journal article" date="2020" name="Nat. Commun.">
        <title>Large-scale genome sequencing of mycorrhizal fungi provides insights into the early evolution of symbiotic traits.</title>
        <authorList>
            <person name="Miyauchi S."/>
            <person name="Kiss E."/>
            <person name="Kuo A."/>
            <person name="Drula E."/>
            <person name="Kohler A."/>
            <person name="Sanchez-Garcia M."/>
            <person name="Morin E."/>
            <person name="Andreopoulos B."/>
            <person name="Barry K.W."/>
            <person name="Bonito G."/>
            <person name="Buee M."/>
            <person name="Carver A."/>
            <person name="Chen C."/>
            <person name="Cichocki N."/>
            <person name="Clum A."/>
            <person name="Culley D."/>
            <person name="Crous P.W."/>
            <person name="Fauchery L."/>
            <person name="Girlanda M."/>
            <person name="Hayes R.D."/>
            <person name="Keri Z."/>
            <person name="LaButti K."/>
            <person name="Lipzen A."/>
            <person name="Lombard V."/>
            <person name="Magnuson J."/>
            <person name="Maillard F."/>
            <person name="Murat C."/>
            <person name="Nolan M."/>
            <person name="Ohm R.A."/>
            <person name="Pangilinan J."/>
            <person name="Pereira M.F."/>
            <person name="Perotto S."/>
            <person name="Peter M."/>
            <person name="Pfister S."/>
            <person name="Riley R."/>
            <person name="Sitrit Y."/>
            <person name="Stielow J.B."/>
            <person name="Szollosi G."/>
            <person name="Zifcakova L."/>
            <person name="Stursova M."/>
            <person name="Spatafora J.W."/>
            <person name="Tedersoo L."/>
            <person name="Vaario L.M."/>
            <person name="Yamada A."/>
            <person name="Yan M."/>
            <person name="Wang P."/>
            <person name="Xu J."/>
            <person name="Bruns T."/>
            <person name="Baldrian P."/>
            <person name="Vilgalys R."/>
            <person name="Dunand C."/>
            <person name="Henrissat B."/>
            <person name="Grigoriev I.V."/>
            <person name="Hibbett D."/>
            <person name="Nagy L.G."/>
            <person name="Martin F.M."/>
        </authorList>
    </citation>
    <scope>NUCLEOTIDE SEQUENCE</scope>
    <source>
        <strain evidence="2">BED1</strain>
    </source>
</reference>
<dbReference type="EMBL" id="WHUW01000010">
    <property type="protein sequence ID" value="KAF8441395.1"/>
    <property type="molecule type" value="Genomic_DNA"/>
</dbReference>
<evidence type="ECO:0008006" key="4">
    <source>
        <dbReference type="Google" id="ProtNLM"/>
    </source>
</evidence>
<gene>
    <name evidence="2" type="ORF">L210DRAFT_3537112</name>
</gene>
<keyword evidence="1" id="KW-0732">Signal</keyword>
<evidence type="ECO:0000256" key="1">
    <source>
        <dbReference type="SAM" id="SignalP"/>
    </source>
</evidence>
<feature type="chain" id="PRO_5042287566" description="Secreted protein" evidence="1">
    <location>
        <begin position="21"/>
        <end position="90"/>
    </location>
</feature>
<keyword evidence="3" id="KW-1185">Reference proteome</keyword>
<organism evidence="2 3">
    <name type="scientific">Boletus edulis BED1</name>
    <dbReference type="NCBI Taxonomy" id="1328754"/>
    <lineage>
        <taxon>Eukaryota</taxon>
        <taxon>Fungi</taxon>
        <taxon>Dikarya</taxon>
        <taxon>Basidiomycota</taxon>
        <taxon>Agaricomycotina</taxon>
        <taxon>Agaricomycetes</taxon>
        <taxon>Agaricomycetidae</taxon>
        <taxon>Boletales</taxon>
        <taxon>Boletineae</taxon>
        <taxon>Boletaceae</taxon>
        <taxon>Boletoideae</taxon>
        <taxon>Boletus</taxon>
    </lineage>
</organism>
<comment type="caution">
    <text evidence="2">The sequence shown here is derived from an EMBL/GenBank/DDBJ whole genome shotgun (WGS) entry which is preliminary data.</text>
</comment>
<dbReference type="AlphaFoldDB" id="A0AAD4BW73"/>
<accession>A0AAD4BW73</accession>
<sequence>MGNTLMAVFHAAVFAHMMLGSQWGELLESQRHRSERRGTVWQTNLECPLRCHCGYFATVCGWGVVENGVGHGRVWWSIARVVYAVLSLGC</sequence>
<dbReference type="Proteomes" id="UP001194468">
    <property type="component" value="Unassembled WGS sequence"/>
</dbReference>
<evidence type="ECO:0000313" key="3">
    <source>
        <dbReference type="Proteomes" id="UP001194468"/>
    </source>
</evidence>
<evidence type="ECO:0000313" key="2">
    <source>
        <dbReference type="EMBL" id="KAF8441395.1"/>
    </source>
</evidence>
<proteinExistence type="predicted"/>
<reference evidence="2" key="1">
    <citation type="submission" date="2019-10" db="EMBL/GenBank/DDBJ databases">
        <authorList>
            <consortium name="DOE Joint Genome Institute"/>
            <person name="Kuo A."/>
            <person name="Miyauchi S."/>
            <person name="Kiss E."/>
            <person name="Drula E."/>
            <person name="Kohler A."/>
            <person name="Sanchez-Garcia M."/>
            <person name="Andreopoulos B."/>
            <person name="Barry K.W."/>
            <person name="Bonito G."/>
            <person name="Buee M."/>
            <person name="Carver A."/>
            <person name="Chen C."/>
            <person name="Cichocki N."/>
            <person name="Clum A."/>
            <person name="Culley D."/>
            <person name="Crous P.W."/>
            <person name="Fauchery L."/>
            <person name="Girlanda M."/>
            <person name="Hayes R."/>
            <person name="Keri Z."/>
            <person name="LaButti K."/>
            <person name="Lipzen A."/>
            <person name="Lombard V."/>
            <person name="Magnuson J."/>
            <person name="Maillard F."/>
            <person name="Morin E."/>
            <person name="Murat C."/>
            <person name="Nolan M."/>
            <person name="Ohm R."/>
            <person name="Pangilinan J."/>
            <person name="Pereira M."/>
            <person name="Perotto S."/>
            <person name="Peter M."/>
            <person name="Riley R."/>
            <person name="Sitrit Y."/>
            <person name="Stielow B."/>
            <person name="Szollosi G."/>
            <person name="Zifcakova L."/>
            <person name="Stursova M."/>
            <person name="Spatafora J.W."/>
            <person name="Tedersoo L."/>
            <person name="Vaario L.-M."/>
            <person name="Yamada A."/>
            <person name="Yan M."/>
            <person name="Wang P."/>
            <person name="Xu J."/>
            <person name="Bruns T."/>
            <person name="Baldrian P."/>
            <person name="Vilgalys R."/>
            <person name="Henrissat B."/>
            <person name="Grigoriev I.V."/>
            <person name="Hibbett D."/>
            <person name="Nagy L.G."/>
            <person name="Martin F.M."/>
        </authorList>
    </citation>
    <scope>NUCLEOTIDE SEQUENCE</scope>
    <source>
        <strain evidence="2">BED1</strain>
    </source>
</reference>